<gene>
    <name evidence="1" type="ORF">ACAOBT_LOCUS26400</name>
</gene>
<name>A0A9P0LY16_ACAOB</name>
<proteinExistence type="predicted"/>
<evidence type="ECO:0000313" key="2">
    <source>
        <dbReference type="Proteomes" id="UP001152888"/>
    </source>
</evidence>
<dbReference type="Proteomes" id="UP001152888">
    <property type="component" value="Unassembled WGS sequence"/>
</dbReference>
<organism evidence="1 2">
    <name type="scientific">Acanthoscelides obtectus</name>
    <name type="common">Bean weevil</name>
    <name type="synonym">Bruchus obtectus</name>
    <dbReference type="NCBI Taxonomy" id="200917"/>
    <lineage>
        <taxon>Eukaryota</taxon>
        <taxon>Metazoa</taxon>
        <taxon>Ecdysozoa</taxon>
        <taxon>Arthropoda</taxon>
        <taxon>Hexapoda</taxon>
        <taxon>Insecta</taxon>
        <taxon>Pterygota</taxon>
        <taxon>Neoptera</taxon>
        <taxon>Endopterygota</taxon>
        <taxon>Coleoptera</taxon>
        <taxon>Polyphaga</taxon>
        <taxon>Cucujiformia</taxon>
        <taxon>Chrysomeloidea</taxon>
        <taxon>Chrysomelidae</taxon>
        <taxon>Bruchinae</taxon>
        <taxon>Bruchini</taxon>
        <taxon>Acanthoscelides</taxon>
    </lineage>
</organism>
<keyword evidence="2" id="KW-1185">Reference proteome</keyword>
<dbReference type="EMBL" id="CAKOFQ010007467">
    <property type="protein sequence ID" value="CAH2001735.1"/>
    <property type="molecule type" value="Genomic_DNA"/>
</dbReference>
<sequence length="40" mass="4782">MRFHPNSLYQIKHQWMVSIEVVTMNDGGSTTEAKRIYKRQ</sequence>
<accession>A0A9P0LY16</accession>
<dbReference type="OrthoDB" id="412780at2759"/>
<evidence type="ECO:0000313" key="1">
    <source>
        <dbReference type="EMBL" id="CAH2001735.1"/>
    </source>
</evidence>
<dbReference type="AlphaFoldDB" id="A0A9P0LY16"/>
<protein>
    <submittedName>
        <fullName evidence="1">Uncharacterized protein</fullName>
    </submittedName>
</protein>
<reference evidence="1" key="1">
    <citation type="submission" date="2022-03" db="EMBL/GenBank/DDBJ databases">
        <authorList>
            <person name="Sayadi A."/>
        </authorList>
    </citation>
    <scope>NUCLEOTIDE SEQUENCE</scope>
</reference>
<comment type="caution">
    <text evidence="1">The sequence shown here is derived from an EMBL/GenBank/DDBJ whole genome shotgun (WGS) entry which is preliminary data.</text>
</comment>